<dbReference type="InterPro" id="IPR039496">
    <property type="entry name" value="CCDC92/74_N"/>
</dbReference>
<comment type="caution">
    <text evidence="4">The sequence shown here is derived from an EMBL/GenBank/DDBJ whole genome shotgun (WGS) entry which is preliminary data.</text>
</comment>
<evidence type="ECO:0000313" key="5">
    <source>
        <dbReference type="Proteomes" id="UP001209878"/>
    </source>
</evidence>
<name>A0AAD9KQD4_RIDPI</name>
<evidence type="ECO:0000259" key="3">
    <source>
        <dbReference type="Pfam" id="PF14916"/>
    </source>
</evidence>
<sequence length="300" mass="33860">MAMDVVRQQNMQSSILFMQQEHANTLSGLHNEIHRLQQKCSEMTFQLAMQSTSSSQEEFYRELSEKLQQEVKSKDKNLSLLEELVTRGNAKTAALEQQLAVQEQRHLAAMKHKNQQVATLQAELDAKASHIAQVMTQLLAYKRAAKEVLPSSDQTAYSVTHSFSPSPPKSAVPKLHRRRLSSTTDHQRLSSTGDVLRHRQHVGTPPVPDPTPFLLQRQVTSDARPVDAYHEKTVLPPITRSWEADEKGTSPRSRNTYALVSQPHLVESSTSPEVQLETLAIGQTRRDRNIRQAQKYNGTD</sequence>
<feature type="compositionally biased region" description="Polar residues" evidence="2">
    <location>
        <begin position="181"/>
        <end position="193"/>
    </location>
</feature>
<keyword evidence="5" id="KW-1185">Reference proteome</keyword>
<keyword evidence="1" id="KW-0175">Coiled coil</keyword>
<reference evidence="4" key="1">
    <citation type="journal article" date="2023" name="Mol. Biol. Evol.">
        <title>Third-Generation Sequencing Reveals the Adaptive Role of the Epigenome in Three Deep-Sea Polychaetes.</title>
        <authorList>
            <person name="Perez M."/>
            <person name="Aroh O."/>
            <person name="Sun Y."/>
            <person name="Lan Y."/>
            <person name="Juniper S.K."/>
            <person name="Young C.R."/>
            <person name="Angers B."/>
            <person name="Qian P.Y."/>
        </authorList>
    </citation>
    <scope>NUCLEOTIDE SEQUENCE</scope>
    <source>
        <strain evidence="4">R07B-5</strain>
    </source>
</reference>
<dbReference type="Pfam" id="PF14916">
    <property type="entry name" value="CCDC92"/>
    <property type="match status" value="1"/>
</dbReference>
<protein>
    <recommendedName>
        <fullName evidence="3">CCDC92/74 N-terminal domain-containing protein</fullName>
    </recommendedName>
</protein>
<gene>
    <name evidence="4" type="ORF">NP493_735g02016</name>
</gene>
<accession>A0AAD9KQD4</accession>
<evidence type="ECO:0000256" key="2">
    <source>
        <dbReference type="SAM" id="MobiDB-lite"/>
    </source>
</evidence>
<dbReference type="PANTHER" id="PTHR14882:SF1">
    <property type="entry name" value="CCDC92 DOMAIN-CONTAINING PROTEIN"/>
    <property type="match status" value="1"/>
</dbReference>
<proteinExistence type="predicted"/>
<dbReference type="EMBL" id="JAODUO010000735">
    <property type="protein sequence ID" value="KAK2175352.1"/>
    <property type="molecule type" value="Genomic_DNA"/>
</dbReference>
<organism evidence="4 5">
    <name type="scientific">Ridgeia piscesae</name>
    <name type="common">Tubeworm</name>
    <dbReference type="NCBI Taxonomy" id="27915"/>
    <lineage>
        <taxon>Eukaryota</taxon>
        <taxon>Metazoa</taxon>
        <taxon>Spiralia</taxon>
        <taxon>Lophotrochozoa</taxon>
        <taxon>Annelida</taxon>
        <taxon>Polychaeta</taxon>
        <taxon>Sedentaria</taxon>
        <taxon>Canalipalpata</taxon>
        <taxon>Sabellida</taxon>
        <taxon>Siboglinidae</taxon>
        <taxon>Ridgeia</taxon>
    </lineage>
</organism>
<dbReference type="AlphaFoldDB" id="A0AAD9KQD4"/>
<evidence type="ECO:0000256" key="1">
    <source>
        <dbReference type="ARBA" id="ARBA00023054"/>
    </source>
</evidence>
<dbReference type="Proteomes" id="UP001209878">
    <property type="component" value="Unassembled WGS sequence"/>
</dbReference>
<dbReference type="InterPro" id="IPR040370">
    <property type="entry name" value="CCDC74A/CCDC74B/CCDC92"/>
</dbReference>
<dbReference type="PANTHER" id="PTHR14882">
    <property type="entry name" value="COILED-COIL DOMAIN-CONTAINING 74A"/>
    <property type="match status" value="1"/>
</dbReference>
<feature type="domain" description="CCDC92/74 N-terminal" evidence="3">
    <location>
        <begin position="9"/>
        <end position="58"/>
    </location>
</feature>
<feature type="region of interest" description="Disordered" evidence="2">
    <location>
        <begin position="157"/>
        <end position="213"/>
    </location>
</feature>
<evidence type="ECO:0000313" key="4">
    <source>
        <dbReference type="EMBL" id="KAK2175352.1"/>
    </source>
</evidence>